<dbReference type="NCBIfam" id="TIGR00675">
    <property type="entry name" value="dcm"/>
    <property type="match status" value="1"/>
</dbReference>
<evidence type="ECO:0000256" key="1">
    <source>
        <dbReference type="ARBA" id="ARBA00022603"/>
    </source>
</evidence>
<evidence type="ECO:0000256" key="4">
    <source>
        <dbReference type="ARBA" id="ARBA00022747"/>
    </source>
</evidence>
<dbReference type="PROSITE" id="PS00095">
    <property type="entry name" value="C5_MTASE_2"/>
    <property type="match status" value="1"/>
</dbReference>
<dbReference type="PRINTS" id="PR00105">
    <property type="entry name" value="C5METTRFRASE"/>
</dbReference>
<reference evidence="8 9" key="1">
    <citation type="submission" date="2019-08" db="EMBL/GenBank/DDBJ databases">
        <title>Complete genome sequence of Spiroplasma chinense CCH (DSM 19755).</title>
        <authorList>
            <person name="Shen H.-Y."/>
            <person name="Lin Y.-C."/>
            <person name="Chou L."/>
            <person name="Kuo C.-H."/>
        </authorList>
    </citation>
    <scope>NUCLEOTIDE SEQUENCE [LARGE SCALE GENOMIC DNA]</scope>
    <source>
        <strain evidence="8 9">CCH</strain>
    </source>
</reference>
<evidence type="ECO:0000256" key="7">
    <source>
        <dbReference type="RuleBase" id="RU000417"/>
    </source>
</evidence>
<keyword evidence="9" id="KW-1185">Reference proteome</keyword>
<organism evidence="8 9">
    <name type="scientific">Spiroplasma chinense</name>
    <dbReference type="NCBI Taxonomy" id="216932"/>
    <lineage>
        <taxon>Bacteria</taxon>
        <taxon>Bacillati</taxon>
        <taxon>Mycoplasmatota</taxon>
        <taxon>Mollicutes</taxon>
        <taxon>Entomoplasmatales</taxon>
        <taxon>Spiroplasmataceae</taxon>
        <taxon>Spiroplasma</taxon>
    </lineage>
</organism>
<dbReference type="EC" id="2.1.1.37" evidence="7"/>
<dbReference type="Pfam" id="PF00145">
    <property type="entry name" value="DNA_methylase"/>
    <property type="match status" value="1"/>
</dbReference>
<dbReference type="GO" id="GO:0003886">
    <property type="term" value="F:DNA (cytosine-5-)-methyltransferase activity"/>
    <property type="evidence" value="ECO:0007669"/>
    <property type="project" value="UniProtKB-EC"/>
</dbReference>
<dbReference type="InterPro" id="IPR031303">
    <property type="entry name" value="C5_meth_CS"/>
</dbReference>
<comment type="similarity">
    <text evidence="5 6">Belongs to the class I-like SAM-binding methyltransferase superfamily. C5-methyltransferase family.</text>
</comment>
<evidence type="ECO:0000256" key="2">
    <source>
        <dbReference type="ARBA" id="ARBA00022679"/>
    </source>
</evidence>
<dbReference type="SUPFAM" id="SSF53335">
    <property type="entry name" value="S-adenosyl-L-methionine-dependent methyltransferases"/>
    <property type="match status" value="1"/>
</dbReference>
<dbReference type="GO" id="GO:0032259">
    <property type="term" value="P:methylation"/>
    <property type="evidence" value="ECO:0007669"/>
    <property type="project" value="UniProtKB-KW"/>
</dbReference>
<dbReference type="PANTHER" id="PTHR46098">
    <property type="entry name" value="TRNA (CYTOSINE(38)-C(5))-METHYLTRANSFERASE"/>
    <property type="match status" value="1"/>
</dbReference>
<dbReference type="REBASE" id="374643">
    <property type="entry name" value="M.Sch19755ORF8230P"/>
</dbReference>
<dbReference type="Proteomes" id="UP000323144">
    <property type="component" value="Chromosome"/>
</dbReference>
<proteinExistence type="inferred from homology"/>
<dbReference type="InterPro" id="IPR018117">
    <property type="entry name" value="C5_DNA_meth_AS"/>
</dbReference>
<dbReference type="PANTHER" id="PTHR46098:SF1">
    <property type="entry name" value="TRNA (CYTOSINE(38)-C(5))-METHYLTRANSFERASE"/>
    <property type="match status" value="1"/>
</dbReference>
<evidence type="ECO:0000256" key="3">
    <source>
        <dbReference type="ARBA" id="ARBA00022691"/>
    </source>
</evidence>
<keyword evidence="2 5" id="KW-0808">Transferase</keyword>
<dbReference type="Gene3D" id="3.40.50.150">
    <property type="entry name" value="Vaccinia Virus protein VP39"/>
    <property type="match status" value="1"/>
</dbReference>
<dbReference type="AlphaFoldDB" id="A0A5B9Y4C0"/>
<feature type="active site" evidence="5">
    <location>
        <position position="87"/>
    </location>
</feature>
<dbReference type="InterPro" id="IPR050750">
    <property type="entry name" value="C5-MTase"/>
</dbReference>
<dbReference type="PROSITE" id="PS51679">
    <property type="entry name" value="SAM_MT_C5"/>
    <property type="match status" value="1"/>
</dbReference>
<dbReference type="RefSeq" id="WP_166508389.1">
    <property type="nucleotide sequence ID" value="NZ_CP043026.1"/>
</dbReference>
<protein>
    <recommendedName>
        <fullName evidence="7">Cytosine-specific methyltransferase</fullName>
        <ecNumber evidence="7">2.1.1.37</ecNumber>
    </recommendedName>
</protein>
<name>A0A5B9Y4C0_9MOLU</name>
<dbReference type="InterPro" id="IPR029063">
    <property type="entry name" value="SAM-dependent_MTases_sf"/>
</dbReference>
<evidence type="ECO:0000313" key="8">
    <source>
        <dbReference type="EMBL" id="QEH62018.1"/>
    </source>
</evidence>
<keyword evidence="4" id="KW-0680">Restriction system</keyword>
<gene>
    <name evidence="8" type="primary">dcm</name>
    <name evidence="8" type="ORF">SCHIN_v1c08230</name>
</gene>
<keyword evidence="3 5" id="KW-0949">S-adenosyl-L-methionine</keyword>
<keyword evidence="1 5" id="KW-0489">Methyltransferase</keyword>
<dbReference type="InterPro" id="IPR001525">
    <property type="entry name" value="C5_MeTfrase"/>
</dbReference>
<dbReference type="Gene3D" id="3.90.120.10">
    <property type="entry name" value="DNA Methylase, subunit A, domain 2"/>
    <property type="match status" value="1"/>
</dbReference>
<evidence type="ECO:0000256" key="5">
    <source>
        <dbReference type="PROSITE-ProRule" id="PRU01016"/>
    </source>
</evidence>
<evidence type="ECO:0000313" key="9">
    <source>
        <dbReference type="Proteomes" id="UP000323144"/>
    </source>
</evidence>
<evidence type="ECO:0000256" key="6">
    <source>
        <dbReference type="RuleBase" id="RU000416"/>
    </source>
</evidence>
<dbReference type="GO" id="GO:0009307">
    <property type="term" value="P:DNA restriction-modification system"/>
    <property type="evidence" value="ECO:0007669"/>
    <property type="project" value="UniProtKB-KW"/>
</dbReference>
<accession>A0A5B9Y4C0</accession>
<dbReference type="PROSITE" id="PS00094">
    <property type="entry name" value="C5_MTASE_1"/>
    <property type="match status" value="1"/>
</dbReference>
<comment type="catalytic activity">
    <reaction evidence="7">
        <text>a 2'-deoxycytidine in DNA + S-adenosyl-L-methionine = a 5-methyl-2'-deoxycytidine in DNA + S-adenosyl-L-homocysteine + H(+)</text>
        <dbReference type="Rhea" id="RHEA:13681"/>
        <dbReference type="Rhea" id="RHEA-COMP:11369"/>
        <dbReference type="Rhea" id="RHEA-COMP:11370"/>
        <dbReference type="ChEBI" id="CHEBI:15378"/>
        <dbReference type="ChEBI" id="CHEBI:57856"/>
        <dbReference type="ChEBI" id="CHEBI:59789"/>
        <dbReference type="ChEBI" id="CHEBI:85452"/>
        <dbReference type="ChEBI" id="CHEBI:85454"/>
        <dbReference type="EC" id="2.1.1.37"/>
    </reaction>
</comment>
<sequence>MKKNNGKIRFVDLFAGIGGFHNAINKVANDMNMTTECVFVSEIDEYAIKTYTNNFNISDKNIINIRDVDEEATNVPEHDFLFAGFPCQTFSNAGKKRGFLDEIRGTLFFDIANILSKRTPRYILLENVKHLVNHDNGKTWKIINDKLREIGYLIPENPLILSPHEFGIPQERYRVFIPGIYVGPEKAKTEFLHISLEDRKKMNPLSNMNANEIVSFIKEKFLESDVDEKYFLASDPKNQYLLDVFDAWNEFLINVKKPEGRTLPVIWANELNKSYRIPSDWAEWRKKYIIDMRNIYKNNKDFIDQWLIKYEVHNWKKRELKFEWQAGKDINDIRKSFIQLRQSGIRCRRPTKFPTLVAMVQIPIIFDDNKKGWRHLTPRETANLQSFPKNYRIFNEISEDRKDFFSYKQFGNSVNVKVVSYIQEELLKIDKKTL</sequence>
<dbReference type="EMBL" id="CP043026">
    <property type="protein sequence ID" value="QEH62018.1"/>
    <property type="molecule type" value="Genomic_DNA"/>
</dbReference>
<dbReference type="KEGG" id="schi:SCHIN_v1c08230"/>